<keyword evidence="3" id="KW-0997">Cell inner membrane</keyword>
<keyword evidence="2" id="KW-1003">Cell membrane</keyword>
<dbReference type="InterPro" id="IPR027417">
    <property type="entry name" value="P-loop_NTPase"/>
</dbReference>
<dbReference type="InterPro" id="IPR003593">
    <property type="entry name" value="AAA+_ATPase"/>
</dbReference>
<evidence type="ECO:0000259" key="8">
    <source>
        <dbReference type="PROSITE" id="PS50893"/>
    </source>
</evidence>
<dbReference type="SUPFAM" id="SSF52540">
    <property type="entry name" value="P-loop containing nucleoside triphosphate hydrolases"/>
    <property type="match status" value="1"/>
</dbReference>
<dbReference type="PROSITE" id="PS50893">
    <property type="entry name" value="ABC_TRANSPORTER_2"/>
    <property type="match status" value="1"/>
</dbReference>
<dbReference type="Proteomes" id="UP000192707">
    <property type="component" value="Unassembled WGS sequence"/>
</dbReference>
<dbReference type="PANTHER" id="PTHR42788">
    <property type="entry name" value="TAURINE IMPORT ATP-BINDING PROTEIN-RELATED"/>
    <property type="match status" value="1"/>
</dbReference>
<dbReference type="AlphaFoldDB" id="A0A1W9ZJY6"/>
<evidence type="ECO:0000256" key="1">
    <source>
        <dbReference type="ARBA" id="ARBA00022448"/>
    </source>
</evidence>
<reference evidence="9 10" key="1">
    <citation type="submission" date="2016-12" db="EMBL/GenBank/DDBJ databases">
        <title>The new phylogeny of genus Mycobacterium.</title>
        <authorList>
            <person name="Tortoli E."/>
            <person name="Trovato A."/>
            <person name="Cirillo D.M."/>
        </authorList>
    </citation>
    <scope>NUCLEOTIDE SEQUENCE [LARGE SCALE GENOMIC DNA]</scope>
    <source>
        <strain evidence="9 10">DSM 45069</strain>
    </source>
</reference>
<evidence type="ECO:0000256" key="4">
    <source>
        <dbReference type="ARBA" id="ARBA00022741"/>
    </source>
</evidence>
<dbReference type="PROSITE" id="PS00211">
    <property type="entry name" value="ABC_TRANSPORTER_1"/>
    <property type="match status" value="1"/>
</dbReference>
<keyword evidence="4" id="KW-0547">Nucleotide-binding</keyword>
<protein>
    <submittedName>
        <fullName evidence="9">ABC transporter</fullName>
    </submittedName>
</protein>
<evidence type="ECO:0000256" key="2">
    <source>
        <dbReference type="ARBA" id="ARBA00022475"/>
    </source>
</evidence>
<dbReference type="SMART" id="SM00382">
    <property type="entry name" value="AAA"/>
    <property type="match status" value="1"/>
</dbReference>
<dbReference type="GO" id="GO:0005524">
    <property type="term" value="F:ATP binding"/>
    <property type="evidence" value="ECO:0007669"/>
    <property type="project" value="UniProtKB-KW"/>
</dbReference>
<keyword evidence="6" id="KW-1278">Translocase</keyword>
<organism evidence="9 10">
    <name type="scientific">Mycobacterium arosiense ATCC BAA-1401 = DSM 45069</name>
    <dbReference type="NCBI Taxonomy" id="1265311"/>
    <lineage>
        <taxon>Bacteria</taxon>
        <taxon>Bacillati</taxon>
        <taxon>Actinomycetota</taxon>
        <taxon>Actinomycetes</taxon>
        <taxon>Mycobacteriales</taxon>
        <taxon>Mycobacteriaceae</taxon>
        <taxon>Mycobacterium</taxon>
        <taxon>Mycobacterium avium complex (MAC)</taxon>
    </lineage>
</organism>
<dbReference type="InterPro" id="IPR017871">
    <property type="entry name" value="ABC_transporter-like_CS"/>
</dbReference>
<gene>
    <name evidence="9" type="ORF">BST14_09115</name>
</gene>
<dbReference type="Gene3D" id="3.40.50.300">
    <property type="entry name" value="P-loop containing nucleotide triphosphate hydrolases"/>
    <property type="match status" value="1"/>
</dbReference>
<keyword evidence="1" id="KW-0813">Transport</keyword>
<evidence type="ECO:0000313" key="10">
    <source>
        <dbReference type="Proteomes" id="UP000192707"/>
    </source>
</evidence>
<dbReference type="Pfam" id="PF00005">
    <property type="entry name" value="ABC_tran"/>
    <property type="match status" value="1"/>
</dbReference>
<evidence type="ECO:0000256" key="3">
    <source>
        <dbReference type="ARBA" id="ARBA00022519"/>
    </source>
</evidence>
<dbReference type="CDD" id="cd03293">
    <property type="entry name" value="ABC_NrtD_SsuB_transporters"/>
    <property type="match status" value="1"/>
</dbReference>
<evidence type="ECO:0000313" key="9">
    <source>
        <dbReference type="EMBL" id="ORA17160.1"/>
    </source>
</evidence>
<evidence type="ECO:0000256" key="7">
    <source>
        <dbReference type="ARBA" id="ARBA00023136"/>
    </source>
</evidence>
<dbReference type="InterPro" id="IPR003439">
    <property type="entry name" value="ABC_transporter-like_ATP-bd"/>
</dbReference>
<keyword evidence="5" id="KW-0067">ATP-binding</keyword>
<dbReference type="InterPro" id="IPR050166">
    <property type="entry name" value="ABC_transporter_ATP-bind"/>
</dbReference>
<dbReference type="RefSeq" id="WP_083064182.1">
    <property type="nucleotide sequence ID" value="NZ_MVHG01000015.1"/>
</dbReference>
<feature type="domain" description="ABC transporter" evidence="8">
    <location>
        <begin position="6"/>
        <end position="236"/>
    </location>
</feature>
<dbReference type="PANTHER" id="PTHR42788:SF18">
    <property type="entry name" value="TAURINE IMPORT ATP-BINDING PROTEIN TAUB"/>
    <property type="match status" value="1"/>
</dbReference>
<keyword evidence="10" id="KW-1185">Reference proteome</keyword>
<accession>A0A1W9ZJY6</accession>
<evidence type="ECO:0000256" key="6">
    <source>
        <dbReference type="ARBA" id="ARBA00022967"/>
    </source>
</evidence>
<proteinExistence type="predicted"/>
<name>A0A1W9ZJY6_MYCAI</name>
<evidence type="ECO:0000256" key="5">
    <source>
        <dbReference type="ARBA" id="ARBA00022840"/>
    </source>
</evidence>
<keyword evidence="7" id="KW-0472">Membrane</keyword>
<dbReference type="GO" id="GO:0016887">
    <property type="term" value="F:ATP hydrolysis activity"/>
    <property type="evidence" value="ECO:0007669"/>
    <property type="project" value="InterPro"/>
</dbReference>
<comment type="caution">
    <text evidence="9">The sequence shown here is derived from an EMBL/GenBank/DDBJ whole genome shotgun (WGS) entry which is preliminary data.</text>
</comment>
<dbReference type="EMBL" id="MVHG01000015">
    <property type="protein sequence ID" value="ORA17160.1"/>
    <property type="molecule type" value="Genomic_DNA"/>
</dbReference>
<sequence>MKGGRIEVSGLTVSYRGSATPVLRDVDLVVDGGSFLALLGPSGCGKSTLLNTIAGFVRPVAGAVRFNGAPVAGPGAERGVVFQRDVLFPWASVQTNIGFALRAAKVPRAQRRKRTVELLEDVGLSPSLLGRLPHELSGGMRQRVGIARALAGNPEVLLMDEPFGALDALTRSQMQDLVVELWRRSGTTVVFVTHDVDEAVRIASSIVVMNQHGVLLDQIDNPLPRARPSGALAELAGYPALRRQLHDQLRPAPAIIATCKAKP</sequence>